<dbReference type="InterPro" id="IPR032675">
    <property type="entry name" value="LRR_dom_sf"/>
</dbReference>
<organism evidence="2 3">
    <name type="scientific">Rhodotorula graminis (strain WP1)</name>
    <dbReference type="NCBI Taxonomy" id="578459"/>
    <lineage>
        <taxon>Eukaryota</taxon>
        <taxon>Fungi</taxon>
        <taxon>Dikarya</taxon>
        <taxon>Basidiomycota</taxon>
        <taxon>Pucciniomycotina</taxon>
        <taxon>Microbotryomycetes</taxon>
        <taxon>Sporidiobolales</taxon>
        <taxon>Sporidiobolaceae</taxon>
        <taxon>Rhodotorula</taxon>
    </lineage>
</organism>
<sequence length="361" mass="39592">MSSTHDPQQPSPFDRLPDELLVKILRHLPQHELSAHSHIEGEHGSMGEVRLVSRRFNAVGRDLAWRGFKLSAAPSKRDLARALEVLGFLPAGQPVSCSELELTGTPREGGLALARWAAEFPDVEGLSVQSCGIHDLENATSFSKLRFLSLGDMDLNLPPSAFFPGVESMDLYCATFGWPLRPITTSAFPALRRLGVDFCRVQGADSDVLPPNLVAQLEYIQLEDLSRDGPAWYRPLGVEIARQEVRILWTVSLVERVSFNRIVVKSGPMPSAAVGRYLRLEPPDMVAPSSSTALDAALGLIAKHAHLRAVFLPSSMWQRAPSADPDEAASRQAIIDHCASFSMYLREEAARAQSAAVRARD</sequence>
<dbReference type="Proteomes" id="UP000053890">
    <property type="component" value="Unassembled WGS sequence"/>
</dbReference>
<proteinExistence type="predicted"/>
<keyword evidence="3" id="KW-1185">Reference proteome</keyword>
<dbReference type="Pfam" id="PF12937">
    <property type="entry name" value="F-box-like"/>
    <property type="match status" value="1"/>
</dbReference>
<gene>
    <name evidence="2" type="ORF">RHOBADRAFT_46964</name>
</gene>
<evidence type="ECO:0000313" key="3">
    <source>
        <dbReference type="Proteomes" id="UP000053890"/>
    </source>
</evidence>
<dbReference type="EMBL" id="KQ474088">
    <property type="protein sequence ID" value="KPV72124.1"/>
    <property type="molecule type" value="Genomic_DNA"/>
</dbReference>
<dbReference type="AlphaFoldDB" id="A0A0P9EY56"/>
<dbReference type="InterPro" id="IPR001810">
    <property type="entry name" value="F-box_dom"/>
</dbReference>
<dbReference type="SUPFAM" id="SSF81383">
    <property type="entry name" value="F-box domain"/>
    <property type="match status" value="1"/>
</dbReference>
<evidence type="ECO:0000259" key="1">
    <source>
        <dbReference type="PROSITE" id="PS50181"/>
    </source>
</evidence>
<dbReference type="RefSeq" id="XP_018268173.1">
    <property type="nucleotide sequence ID" value="XM_018414894.1"/>
</dbReference>
<dbReference type="OrthoDB" id="423607at2759"/>
<name>A0A0P9EY56_RHOGW</name>
<evidence type="ECO:0000313" key="2">
    <source>
        <dbReference type="EMBL" id="KPV72124.1"/>
    </source>
</evidence>
<dbReference type="SUPFAM" id="SSF52058">
    <property type="entry name" value="L domain-like"/>
    <property type="match status" value="1"/>
</dbReference>
<accession>A0A0P9EY56</accession>
<protein>
    <recommendedName>
        <fullName evidence="1">F-box domain-containing protein</fullName>
    </recommendedName>
</protein>
<reference evidence="2 3" key="1">
    <citation type="journal article" date="2015" name="Front. Microbiol.">
        <title>Genome sequence of the plant growth promoting endophytic yeast Rhodotorula graminis WP1.</title>
        <authorList>
            <person name="Firrincieli A."/>
            <person name="Otillar R."/>
            <person name="Salamov A."/>
            <person name="Schmutz J."/>
            <person name="Khan Z."/>
            <person name="Redman R.S."/>
            <person name="Fleck N.D."/>
            <person name="Lindquist E."/>
            <person name="Grigoriev I.V."/>
            <person name="Doty S.L."/>
        </authorList>
    </citation>
    <scope>NUCLEOTIDE SEQUENCE [LARGE SCALE GENOMIC DNA]</scope>
    <source>
        <strain evidence="2 3">WP1</strain>
    </source>
</reference>
<dbReference type="PROSITE" id="PS50181">
    <property type="entry name" value="FBOX"/>
    <property type="match status" value="1"/>
</dbReference>
<dbReference type="GeneID" id="28975342"/>
<feature type="domain" description="F-box" evidence="1">
    <location>
        <begin position="10"/>
        <end position="68"/>
    </location>
</feature>
<dbReference type="Gene3D" id="3.80.10.10">
    <property type="entry name" value="Ribonuclease Inhibitor"/>
    <property type="match status" value="1"/>
</dbReference>
<dbReference type="InterPro" id="IPR036047">
    <property type="entry name" value="F-box-like_dom_sf"/>
</dbReference>